<feature type="domain" description="ATP-grasp" evidence="16">
    <location>
        <begin position="120"/>
        <end position="317"/>
    </location>
</feature>
<name>A0ABS6BNN5_9SPHN</name>
<dbReference type="Pfam" id="PF02786">
    <property type="entry name" value="CPSase_L_D2"/>
    <property type="match status" value="1"/>
</dbReference>
<dbReference type="Proteomes" id="UP000776276">
    <property type="component" value="Unassembled WGS sequence"/>
</dbReference>
<evidence type="ECO:0000256" key="2">
    <source>
        <dbReference type="ARBA" id="ARBA00005060"/>
    </source>
</evidence>
<accession>A0ABS6BNN5</accession>
<keyword evidence="12" id="KW-0092">Biotin</keyword>
<evidence type="ECO:0000256" key="9">
    <source>
        <dbReference type="ARBA" id="ARBA00022963"/>
    </source>
</evidence>
<evidence type="ECO:0000256" key="10">
    <source>
        <dbReference type="ARBA" id="ARBA00023098"/>
    </source>
</evidence>
<evidence type="ECO:0000256" key="13">
    <source>
        <dbReference type="ARBA" id="ARBA00049495"/>
    </source>
</evidence>
<keyword evidence="5" id="KW-0479">Metal-binding</keyword>
<evidence type="ECO:0000259" key="15">
    <source>
        <dbReference type="PROSITE" id="PS50968"/>
    </source>
</evidence>
<dbReference type="InterPro" id="IPR050856">
    <property type="entry name" value="Biotin_carboxylase_complex"/>
</dbReference>
<keyword evidence="8" id="KW-0460">Magnesium</keyword>
<keyword evidence="11" id="KW-0464">Manganese</keyword>
<keyword evidence="10" id="KW-0443">Lipid metabolism</keyword>
<dbReference type="PROSITE" id="PS50979">
    <property type="entry name" value="BC"/>
    <property type="match status" value="1"/>
</dbReference>
<evidence type="ECO:0000256" key="12">
    <source>
        <dbReference type="ARBA" id="ARBA00023267"/>
    </source>
</evidence>
<comment type="catalytic activity">
    <reaction evidence="13">
        <text>propanoyl-CoA + hydrogencarbonate + ATP = (S)-methylmalonyl-CoA + ADP + phosphate + H(+)</text>
        <dbReference type="Rhea" id="RHEA:23720"/>
        <dbReference type="ChEBI" id="CHEBI:15378"/>
        <dbReference type="ChEBI" id="CHEBI:17544"/>
        <dbReference type="ChEBI" id="CHEBI:30616"/>
        <dbReference type="ChEBI" id="CHEBI:43474"/>
        <dbReference type="ChEBI" id="CHEBI:57327"/>
        <dbReference type="ChEBI" id="CHEBI:57392"/>
        <dbReference type="ChEBI" id="CHEBI:456216"/>
        <dbReference type="EC" id="6.4.1.3"/>
    </reaction>
    <physiologicalReaction direction="left-to-right" evidence="13">
        <dbReference type="Rhea" id="RHEA:23721"/>
    </physiologicalReaction>
</comment>
<dbReference type="PANTHER" id="PTHR18866:SF33">
    <property type="entry name" value="METHYLCROTONOYL-COA CARBOXYLASE SUBUNIT ALPHA, MITOCHONDRIAL-RELATED"/>
    <property type="match status" value="1"/>
</dbReference>
<evidence type="ECO:0000313" key="18">
    <source>
        <dbReference type="EMBL" id="MBU3078805.1"/>
    </source>
</evidence>
<evidence type="ECO:0000256" key="7">
    <source>
        <dbReference type="ARBA" id="ARBA00022840"/>
    </source>
</evidence>
<dbReference type="PANTHER" id="PTHR18866">
    <property type="entry name" value="CARBOXYLASE:PYRUVATE/ACETYL-COA/PROPIONYL-COA CARBOXYLASE"/>
    <property type="match status" value="1"/>
</dbReference>
<dbReference type="InterPro" id="IPR005479">
    <property type="entry name" value="CPAse_ATP-bd"/>
</dbReference>
<protein>
    <recommendedName>
        <fullName evidence="3">propionyl-CoA carboxylase</fullName>
        <ecNumber evidence="3">6.4.1.3</ecNumber>
    </recommendedName>
</protein>
<dbReference type="InterPro" id="IPR011761">
    <property type="entry name" value="ATP-grasp"/>
</dbReference>
<evidence type="ECO:0000256" key="1">
    <source>
        <dbReference type="ARBA" id="ARBA00001953"/>
    </source>
</evidence>
<evidence type="ECO:0000313" key="19">
    <source>
        <dbReference type="Proteomes" id="UP000776276"/>
    </source>
</evidence>
<comment type="cofactor">
    <cofactor evidence="1">
        <name>biotin</name>
        <dbReference type="ChEBI" id="CHEBI:57586"/>
    </cofactor>
</comment>
<dbReference type="InterPro" id="IPR011764">
    <property type="entry name" value="Biotin_carboxylation_dom"/>
</dbReference>
<dbReference type="Pfam" id="PF00364">
    <property type="entry name" value="Biotin_lipoyl"/>
    <property type="match status" value="1"/>
</dbReference>
<keyword evidence="7 14" id="KW-0067">ATP-binding</keyword>
<dbReference type="InterPro" id="IPR001882">
    <property type="entry name" value="Biotin_BS"/>
</dbReference>
<organism evidence="18 19">
    <name type="scientific">Sphingomonas quercus</name>
    <dbReference type="NCBI Taxonomy" id="2842451"/>
    <lineage>
        <taxon>Bacteria</taxon>
        <taxon>Pseudomonadati</taxon>
        <taxon>Pseudomonadota</taxon>
        <taxon>Alphaproteobacteria</taxon>
        <taxon>Sphingomonadales</taxon>
        <taxon>Sphingomonadaceae</taxon>
        <taxon>Sphingomonas</taxon>
    </lineage>
</organism>
<gene>
    <name evidence="18" type="ORF">KOF26_13095</name>
</gene>
<feature type="domain" description="Lipoyl-binding" evidence="15">
    <location>
        <begin position="577"/>
        <end position="656"/>
    </location>
</feature>
<keyword evidence="19" id="KW-1185">Reference proteome</keyword>
<evidence type="ECO:0000256" key="5">
    <source>
        <dbReference type="ARBA" id="ARBA00022723"/>
    </source>
</evidence>
<dbReference type="Pfam" id="PF00289">
    <property type="entry name" value="Biotin_carb_N"/>
    <property type="match status" value="1"/>
</dbReference>
<dbReference type="CDD" id="cd06850">
    <property type="entry name" value="biotinyl_domain"/>
    <property type="match status" value="1"/>
</dbReference>
<evidence type="ECO:0000259" key="17">
    <source>
        <dbReference type="PROSITE" id="PS50979"/>
    </source>
</evidence>
<dbReference type="EMBL" id="JAHKRT010000007">
    <property type="protein sequence ID" value="MBU3078805.1"/>
    <property type="molecule type" value="Genomic_DNA"/>
</dbReference>
<comment type="pathway">
    <text evidence="2">Metabolic intermediate metabolism; propanoyl-CoA degradation; succinyl-CoA from propanoyl-CoA: step 1/3.</text>
</comment>
<dbReference type="SMART" id="SM00878">
    <property type="entry name" value="Biotin_carb_C"/>
    <property type="match status" value="1"/>
</dbReference>
<sequence>MFKKILIANRGEIACRVIRTARRMGIATVAVYSDADARAPHVLMADEAVRLGPPPAAESYLLADALLLACKETGAEAVHPGYGFLSERESFARLLADNGIAFIGPPPAAIAAMGDKIESKKLAQAAGVSVVPGFVGEIRDTEHAVEIAGGIGYPVMMKASAGGGGKGMRLAWSEKDVRETFQSVRNEAKASFGDDRVFIEKFIESPRHIEIQLLGDAQGNIVYLGERECSIQRRHQKVVEEAPSPFVTPEMRRAMGEQAVGLARAVGYTSAGTVEFIAGADRGFYFLEMNTRLQVEHPVTECVTGLDLVEQMIRVAAGEPLGFTQDDVTLKGWAVETRVYAEDPYRNFLPSTGRLTRYRPPHEGGGVRVDTGVGEGSDISMFYDPMVAKLITWGDSREEAIDRQIAALDSYEVEGIGHNIDFLSSVMQHPRFRAGAITTGFIAEEYPEGFAGAPADEGRTEELAAIAAAIAAVRAERAGLIDGQLNGGQLVPIEWVVALGGVEHRVDCQAGTALVDGKGLAIEVPYVPGQRLIEATIDGRPLAVKLAVRRSHYVLTTRGRAWEARVRRPSVAALTRHMIEKVPPDLSRFLVSPMPGLLTRLEVKAGDRVEAGQPLAAVEAMKMENILRAEKAGMVKSVSAAPGASLAIDEVILEFE</sequence>
<evidence type="ECO:0000256" key="8">
    <source>
        <dbReference type="ARBA" id="ARBA00022842"/>
    </source>
</evidence>
<dbReference type="InterPro" id="IPR041265">
    <property type="entry name" value="PCC_BT"/>
</dbReference>
<dbReference type="Pfam" id="PF02785">
    <property type="entry name" value="Biotin_carb_C"/>
    <property type="match status" value="1"/>
</dbReference>
<reference evidence="18 19" key="1">
    <citation type="submission" date="2021-06" db="EMBL/GenBank/DDBJ databases">
        <title>Sphingomonas sp. XMGL2, whole genome shotgun sequencing project.</title>
        <authorList>
            <person name="Zhao G."/>
            <person name="Shen L."/>
        </authorList>
    </citation>
    <scope>NUCLEOTIDE SEQUENCE [LARGE SCALE GENOMIC DNA]</scope>
    <source>
        <strain evidence="18 19">XMGL2</strain>
    </source>
</reference>
<evidence type="ECO:0000256" key="4">
    <source>
        <dbReference type="ARBA" id="ARBA00022598"/>
    </source>
</evidence>
<keyword evidence="4" id="KW-0436">Ligase</keyword>
<dbReference type="PROSITE" id="PS00188">
    <property type="entry name" value="BIOTIN"/>
    <property type="match status" value="1"/>
</dbReference>
<evidence type="ECO:0000256" key="3">
    <source>
        <dbReference type="ARBA" id="ARBA00013050"/>
    </source>
</evidence>
<keyword evidence="6 14" id="KW-0547">Nucleotide-binding</keyword>
<proteinExistence type="predicted"/>
<evidence type="ECO:0000256" key="6">
    <source>
        <dbReference type="ARBA" id="ARBA00022741"/>
    </source>
</evidence>
<dbReference type="NCBIfam" id="NF006367">
    <property type="entry name" value="PRK08591.1"/>
    <property type="match status" value="1"/>
</dbReference>
<dbReference type="InterPro" id="IPR000089">
    <property type="entry name" value="Biotin_lipoyl"/>
</dbReference>
<dbReference type="Pfam" id="PF18140">
    <property type="entry name" value="PCC_BT"/>
    <property type="match status" value="1"/>
</dbReference>
<dbReference type="RefSeq" id="WP_216325702.1">
    <property type="nucleotide sequence ID" value="NZ_JAHKRT010000007.1"/>
</dbReference>
<dbReference type="PROSITE" id="PS50968">
    <property type="entry name" value="BIOTINYL_LIPOYL"/>
    <property type="match status" value="1"/>
</dbReference>
<dbReference type="PROSITE" id="PS00867">
    <property type="entry name" value="CPSASE_2"/>
    <property type="match status" value="1"/>
</dbReference>
<dbReference type="PROSITE" id="PS50975">
    <property type="entry name" value="ATP_GRASP"/>
    <property type="match status" value="1"/>
</dbReference>
<dbReference type="InterPro" id="IPR005482">
    <property type="entry name" value="Biotin_COase_C"/>
</dbReference>
<keyword evidence="9" id="KW-0442">Lipid degradation</keyword>
<dbReference type="EC" id="6.4.1.3" evidence="3"/>
<dbReference type="InterPro" id="IPR005481">
    <property type="entry name" value="BC-like_N"/>
</dbReference>
<evidence type="ECO:0000256" key="14">
    <source>
        <dbReference type="PROSITE-ProRule" id="PRU00409"/>
    </source>
</evidence>
<evidence type="ECO:0000256" key="11">
    <source>
        <dbReference type="ARBA" id="ARBA00023211"/>
    </source>
</evidence>
<evidence type="ECO:0000259" key="16">
    <source>
        <dbReference type="PROSITE" id="PS50975"/>
    </source>
</evidence>
<feature type="domain" description="Biotin carboxylation" evidence="17">
    <location>
        <begin position="1"/>
        <end position="447"/>
    </location>
</feature>
<comment type="caution">
    <text evidence="18">The sequence shown here is derived from an EMBL/GenBank/DDBJ whole genome shotgun (WGS) entry which is preliminary data.</text>
</comment>
<dbReference type="PROSITE" id="PS00866">
    <property type="entry name" value="CPSASE_1"/>
    <property type="match status" value="1"/>
</dbReference>